<dbReference type="InterPro" id="IPR013525">
    <property type="entry name" value="ABC2_TM"/>
</dbReference>
<dbReference type="GO" id="GO:0005524">
    <property type="term" value="F:ATP binding"/>
    <property type="evidence" value="ECO:0007669"/>
    <property type="project" value="UniProtKB-KW"/>
</dbReference>
<dbReference type="GO" id="GO:0016887">
    <property type="term" value="F:ATP hydrolysis activity"/>
    <property type="evidence" value="ECO:0007669"/>
    <property type="project" value="InterPro"/>
</dbReference>
<feature type="domain" description="ABC transporter" evidence="11">
    <location>
        <begin position="64"/>
        <end position="312"/>
    </location>
</feature>
<dbReference type="InterPro" id="IPR003593">
    <property type="entry name" value="AAA+_ATPase"/>
</dbReference>
<evidence type="ECO:0000256" key="5">
    <source>
        <dbReference type="ARBA" id="ARBA00022741"/>
    </source>
</evidence>
<sequence length="660" mass="73343">MTSVETVTHNGVDITYDPNEELDFASELSTSARHTQRVDLVWKDLTLSVPVKVKRNKKSKTEGSKLPDAALPPEEEQAQRRKTILKGISGEARAGTMLAVMGSSGAGKTSLLNLLAGRVSTSKGAKASGSVFLNGEARNYNKFRKLAAYVLQDDDMFAELTVEEQLTYAALLRLPSSMPREKKLMRVQKIIQELGLGKVKDTMIGSHIVRGISGGERKRVNIGTELVTNPSLLFLDEPTTGLDSFNALNVMTALRQLALNGRTIISTIHQPRSSIFALFDQLCLLSEGRVMYFGPAKDAVTYFSALNFRSPSQFNPADFFLDLLSVDPRSAEREANTKARVEYIGDKYAAQATPIAAEAQGVPDMEAAAVEEENDSNDKVQLRETMFQTNWFNEFRVLCTRAMKLAFRERAANGARLGQVIFFSILLGLIWLNNGRKESLPERQSLAGVLFFIVINQSFGGVFAVIFGFPLERSVVTRERASNMYRTSSYFLSKTATDLPKTLFFNTLFSIIVYWMVGFKETAAAFFIFVLIIFLTSVLSESLAIAVSIMTGDAQTAAGIIPVFIILALLFGGFFIESGELDGWISWAKYLSFIFYAFNALGHNEFPGRPHGEKILQTFNNLTITENILVLFAILIIFRLIGYLFLKFLRGPKFLKLESE</sequence>
<dbReference type="AlphaFoldDB" id="A0A2V3IIG8"/>
<dbReference type="STRING" id="448386.A0A2V3IIG8"/>
<evidence type="ECO:0000313" key="12">
    <source>
        <dbReference type="EMBL" id="PXF41838.1"/>
    </source>
</evidence>
<evidence type="ECO:0000256" key="6">
    <source>
        <dbReference type="ARBA" id="ARBA00022840"/>
    </source>
</evidence>
<keyword evidence="5" id="KW-0547">Nucleotide-binding</keyword>
<evidence type="ECO:0000256" key="2">
    <source>
        <dbReference type="ARBA" id="ARBA00014334"/>
    </source>
</evidence>
<dbReference type="InterPro" id="IPR050352">
    <property type="entry name" value="ABCG_transporters"/>
</dbReference>
<evidence type="ECO:0000256" key="7">
    <source>
        <dbReference type="ARBA" id="ARBA00022989"/>
    </source>
</evidence>
<keyword evidence="6" id="KW-0067">ATP-binding</keyword>
<name>A0A2V3IIG8_9FLOR</name>
<dbReference type="CDD" id="cd03213">
    <property type="entry name" value="ABCG_EPDR"/>
    <property type="match status" value="1"/>
</dbReference>
<evidence type="ECO:0000256" key="10">
    <source>
        <dbReference type="SAM" id="Phobius"/>
    </source>
</evidence>
<comment type="subcellular location">
    <subcellularLocation>
        <location evidence="1">Membrane</location>
        <topology evidence="1">Multi-pass membrane protein</topology>
    </subcellularLocation>
</comment>
<accession>A0A2V3IIG8</accession>
<dbReference type="EMBL" id="NBIV01000191">
    <property type="protein sequence ID" value="PXF41838.1"/>
    <property type="molecule type" value="Genomic_DNA"/>
</dbReference>
<feature type="transmembrane region" description="Helical" evidence="10">
    <location>
        <begin position="524"/>
        <end position="550"/>
    </location>
</feature>
<dbReference type="InterPro" id="IPR027417">
    <property type="entry name" value="P-loop_NTPase"/>
</dbReference>
<evidence type="ECO:0000256" key="8">
    <source>
        <dbReference type="ARBA" id="ARBA00023136"/>
    </source>
</evidence>
<comment type="caution">
    <text evidence="12">The sequence shown here is derived from an EMBL/GenBank/DDBJ whole genome shotgun (WGS) entry which is preliminary data.</text>
</comment>
<keyword evidence="13" id="KW-1185">Reference proteome</keyword>
<dbReference type="GO" id="GO:0140359">
    <property type="term" value="F:ABC-type transporter activity"/>
    <property type="evidence" value="ECO:0007669"/>
    <property type="project" value="InterPro"/>
</dbReference>
<dbReference type="PROSITE" id="PS50893">
    <property type="entry name" value="ABC_TRANSPORTER_2"/>
    <property type="match status" value="1"/>
</dbReference>
<dbReference type="Gene3D" id="3.40.50.300">
    <property type="entry name" value="P-loop containing nucleotide triphosphate hydrolases"/>
    <property type="match status" value="1"/>
</dbReference>
<protein>
    <recommendedName>
        <fullName evidence="2">Probable ATP-dependent transporter ycf16</fullName>
    </recommendedName>
</protein>
<dbReference type="PROSITE" id="PS00211">
    <property type="entry name" value="ABC_TRANSPORTER_1"/>
    <property type="match status" value="1"/>
</dbReference>
<dbReference type="PANTHER" id="PTHR48041">
    <property type="entry name" value="ABC TRANSPORTER G FAMILY MEMBER 28"/>
    <property type="match status" value="1"/>
</dbReference>
<feature type="transmembrane region" description="Helical" evidence="10">
    <location>
        <begin position="417"/>
        <end position="434"/>
    </location>
</feature>
<dbReference type="SUPFAM" id="SSF52540">
    <property type="entry name" value="P-loop containing nucleoside triphosphate hydrolases"/>
    <property type="match status" value="1"/>
</dbReference>
<dbReference type="InterPro" id="IPR003439">
    <property type="entry name" value="ABC_transporter-like_ATP-bd"/>
</dbReference>
<evidence type="ECO:0000313" key="13">
    <source>
        <dbReference type="Proteomes" id="UP000247409"/>
    </source>
</evidence>
<evidence type="ECO:0000259" key="11">
    <source>
        <dbReference type="PROSITE" id="PS50893"/>
    </source>
</evidence>
<dbReference type="Pfam" id="PF01061">
    <property type="entry name" value="ABC2_membrane"/>
    <property type="match status" value="1"/>
</dbReference>
<reference evidence="12 13" key="1">
    <citation type="journal article" date="2018" name="Mol. Biol. Evol.">
        <title>Analysis of the draft genome of the red seaweed Gracilariopsis chorda provides insights into genome size evolution in Rhodophyta.</title>
        <authorList>
            <person name="Lee J."/>
            <person name="Yang E.C."/>
            <person name="Graf L."/>
            <person name="Yang J.H."/>
            <person name="Qiu H."/>
            <person name="Zel Zion U."/>
            <person name="Chan C.X."/>
            <person name="Stephens T.G."/>
            <person name="Weber A.P.M."/>
            <person name="Boo G.H."/>
            <person name="Boo S.M."/>
            <person name="Kim K.M."/>
            <person name="Shin Y."/>
            <person name="Jung M."/>
            <person name="Lee S.J."/>
            <person name="Yim H.S."/>
            <person name="Lee J.H."/>
            <person name="Bhattacharya D."/>
            <person name="Yoon H.S."/>
        </authorList>
    </citation>
    <scope>NUCLEOTIDE SEQUENCE [LARGE SCALE GENOMIC DNA]</scope>
    <source>
        <strain evidence="12 13">SKKU-2015</strain>
        <tissue evidence="12">Whole body</tissue>
    </source>
</reference>
<evidence type="ECO:0000256" key="3">
    <source>
        <dbReference type="ARBA" id="ARBA00022448"/>
    </source>
</evidence>
<dbReference type="PANTHER" id="PTHR48041:SF139">
    <property type="entry name" value="PROTEIN SCARLET"/>
    <property type="match status" value="1"/>
</dbReference>
<keyword evidence="7 10" id="KW-1133">Transmembrane helix</keyword>
<dbReference type="SMART" id="SM00382">
    <property type="entry name" value="AAA"/>
    <property type="match status" value="1"/>
</dbReference>
<keyword evidence="3" id="KW-0813">Transport</keyword>
<feature type="transmembrane region" description="Helical" evidence="10">
    <location>
        <begin position="628"/>
        <end position="646"/>
    </location>
</feature>
<dbReference type="OrthoDB" id="66620at2759"/>
<feature type="region of interest" description="Disordered" evidence="9">
    <location>
        <begin position="56"/>
        <end position="78"/>
    </location>
</feature>
<evidence type="ECO:0000256" key="1">
    <source>
        <dbReference type="ARBA" id="ARBA00004141"/>
    </source>
</evidence>
<gene>
    <name evidence="12" type="ORF">BWQ96_08437</name>
</gene>
<feature type="transmembrane region" description="Helical" evidence="10">
    <location>
        <begin position="556"/>
        <end position="576"/>
    </location>
</feature>
<keyword evidence="8 10" id="KW-0472">Membrane</keyword>
<dbReference type="InterPro" id="IPR017871">
    <property type="entry name" value="ABC_transporter-like_CS"/>
</dbReference>
<feature type="transmembrane region" description="Helical" evidence="10">
    <location>
        <begin position="583"/>
        <end position="601"/>
    </location>
</feature>
<proteinExistence type="predicted"/>
<organism evidence="12 13">
    <name type="scientific">Gracilariopsis chorda</name>
    <dbReference type="NCBI Taxonomy" id="448386"/>
    <lineage>
        <taxon>Eukaryota</taxon>
        <taxon>Rhodophyta</taxon>
        <taxon>Florideophyceae</taxon>
        <taxon>Rhodymeniophycidae</taxon>
        <taxon>Gracilariales</taxon>
        <taxon>Gracilariaceae</taxon>
        <taxon>Gracilariopsis</taxon>
    </lineage>
</organism>
<feature type="transmembrane region" description="Helical" evidence="10">
    <location>
        <begin position="499"/>
        <end position="517"/>
    </location>
</feature>
<evidence type="ECO:0000256" key="9">
    <source>
        <dbReference type="SAM" id="MobiDB-lite"/>
    </source>
</evidence>
<dbReference type="Proteomes" id="UP000247409">
    <property type="component" value="Unassembled WGS sequence"/>
</dbReference>
<dbReference type="GO" id="GO:0005886">
    <property type="term" value="C:plasma membrane"/>
    <property type="evidence" value="ECO:0007669"/>
    <property type="project" value="TreeGrafter"/>
</dbReference>
<keyword evidence="4 10" id="KW-0812">Transmembrane</keyword>
<feature type="transmembrane region" description="Helical" evidence="10">
    <location>
        <begin position="446"/>
        <end position="469"/>
    </location>
</feature>
<dbReference type="Pfam" id="PF00005">
    <property type="entry name" value="ABC_tran"/>
    <property type="match status" value="1"/>
</dbReference>
<evidence type="ECO:0000256" key="4">
    <source>
        <dbReference type="ARBA" id="ARBA00022692"/>
    </source>
</evidence>